<evidence type="ECO:0000256" key="5">
    <source>
        <dbReference type="ARBA" id="ARBA00023159"/>
    </source>
</evidence>
<comment type="subcellular location">
    <subcellularLocation>
        <location evidence="1">Nucleus</location>
    </subcellularLocation>
</comment>
<evidence type="ECO:0000256" key="4">
    <source>
        <dbReference type="ARBA" id="ARBA00023015"/>
    </source>
</evidence>
<keyword evidence="4" id="KW-0805">Transcription regulation</keyword>
<feature type="region of interest" description="Disordered" evidence="8">
    <location>
        <begin position="1"/>
        <end position="20"/>
    </location>
</feature>
<dbReference type="InterPro" id="IPR007726">
    <property type="entry name" value="SS18_N"/>
</dbReference>
<keyword evidence="11" id="KW-1185">Reference proteome</keyword>
<feature type="compositionally biased region" description="Pro residues" evidence="8">
    <location>
        <begin position="7"/>
        <end position="19"/>
    </location>
</feature>
<keyword evidence="7" id="KW-0539">Nucleus</keyword>
<keyword evidence="3" id="KW-0677">Repeat</keyword>
<dbReference type="PANTHER" id="PTHR23107:SF0">
    <property type="entry name" value="IP09280P"/>
    <property type="match status" value="1"/>
</dbReference>
<evidence type="ECO:0000259" key="9">
    <source>
        <dbReference type="Pfam" id="PF05030"/>
    </source>
</evidence>
<keyword evidence="6" id="KW-0804">Transcription</keyword>
<evidence type="ECO:0000256" key="1">
    <source>
        <dbReference type="ARBA" id="ARBA00004123"/>
    </source>
</evidence>
<protein>
    <recommendedName>
        <fullName evidence="9">SS18 N-terminal domain-containing protein</fullName>
    </recommendedName>
</protein>
<evidence type="ECO:0000313" key="10">
    <source>
        <dbReference type="EMBL" id="KAK3868212.1"/>
    </source>
</evidence>
<dbReference type="EMBL" id="JAWQEG010003062">
    <property type="protein sequence ID" value="KAK3868212.1"/>
    <property type="molecule type" value="Genomic_DNA"/>
</dbReference>
<dbReference type="GO" id="GO:0005654">
    <property type="term" value="C:nucleoplasm"/>
    <property type="evidence" value="ECO:0007669"/>
    <property type="project" value="UniProtKB-ARBA"/>
</dbReference>
<comment type="similarity">
    <text evidence="2">Belongs to the SS18 family.</text>
</comment>
<accession>A0AAE1F6R3</accession>
<dbReference type="Pfam" id="PF05030">
    <property type="entry name" value="SSXT"/>
    <property type="match status" value="1"/>
</dbReference>
<sequence>MTMAYPNQPPQRGRPPPNPAQIQKMLDENSQLIKTITEYQNQGKPQDAFPYQQSLHRNLMYLASMADTSQNMAQLLPICE</sequence>
<gene>
    <name evidence="10" type="ORF">Pcinc_026379</name>
</gene>
<evidence type="ECO:0000256" key="7">
    <source>
        <dbReference type="ARBA" id="ARBA00023242"/>
    </source>
</evidence>
<dbReference type="GO" id="GO:0045944">
    <property type="term" value="P:positive regulation of transcription by RNA polymerase II"/>
    <property type="evidence" value="ECO:0007669"/>
    <property type="project" value="TreeGrafter"/>
</dbReference>
<proteinExistence type="inferred from homology"/>
<evidence type="ECO:0000256" key="8">
    <source>
        <dbReference type="SAM" id="MobiDB-lite"/>
    </source>
</evidence>
<dbReference type="AlphaFoldDB" id="A0AAE1F6R3"/>
<dbReference type="PANTHER" id="PTHR23107">
    <property type="entry name" value="SYNOVIAL SARCOMA ASSOCIATED SS18 PROTEIN"/>
    <property type="match status" value="1"/>
</dbReference>
<name>A0AAE1F6R3_PETCI</name>
<dbReference type="GO" id="GO:0003713">
    <property type="term" value="F:transcription coactivator activity"/>
    <property type="evidence" value="ECO:0007669"/>
    <property type="project" value="TreeGrafter"/>
</dbReference>
<evidence type="ECO:0000313" key="11">
    <source>
        <dbReference type="Proteomes" id="UP001286313"/>
    </source>
</evidence>
<reference evidence="10" key="1">
    <citation type="submission" date="2023-10" db="EMBL/GenBank/DDBJ databases">
        <title>Genome assemblies of two species of porcelain crab, Petrolisthes cinctipes and Petrolisthes manimaculis (Anomura: Porcellanidae).</title>
        <authorList>
            <person name="Angst P."/>
        </authorList>
    </citation>
    <scope>NUCLEOTIDE SEQUENCE</scope>
    <source>
        <strain evidence="10">PB745_01</strain>
        <tissue evidence="10">Gill</tissue>
    </source>
</reference>
<evidence type="ECO:0000256" key="6">
    <source>
        <dbReference type="ARBA" id="ARBA00023163"/>
    </source>
</evidence>
<evidence type="ECO:0000256" key="2">
    <source>
        <dbReference type="ARBA" id="ARBA00007945"/>
    </source>
</evidence>
<dbReference type="Proteomes" id="UP001286313">
    <property type="component" value="Unassembled WGS sequence"/>
</dbReference>
<organism evidence="10 11">
    <name type="scientific">Petrolisthes cinctipes</name>
    <name type="common">Flat porcelain crab</name>
    <dbReference type="NCBI Taxonomy" id="88211"/>
    <lineage>
        <taxon>Eukaryota</taxon>
        <taxon>Metazoa</taxon>
        <taxon>Ecdysozoa</taxon>
        <taxon>Arthropoda</taxon>
        <taxon>Crustacea</taxon>
        <taxon>Multicrustacea</taxon>
        <taxon>Malacostraca</taxon>
        <taxon>Eumalacostraca</taxon>
        <taxon>Eucarida</taxon>
        <taxon>Decapoda</taxon>
        <taxon>Pleocyemata</taxon>
        <taxon>Anomura</taxon>
        <taxon>Galatheoidea</taxon>
        <taxon>Porcellanidae</taxon>
        <taxon>Petrolisthes</taxon>
    </lineage>
</organism>
<keyword evidence="5" id="KW-0010">Activator</keyword>
<comment type="caution">
    <text evidence="10">The sequence shown here is derived from an EMBL/GenBank/DDBJ whole genome shotgun (WGS) entry which is preliminary data.</text>
</comment>
<feature type="domain" description="SS18 N-terminal" evidence="9">
    <location>
        <begin position="14"/>
        <end position="74"/>
    </location>
</feature>
<evidence type="ECO:0000256" key="3">
    <source>
        <dbReference type="ARBA" id="ARBA00022737"/>
    </source>
</evidence>